<dbReference type="PANTHER" id="PTHR43685:SF2">
    <property type="entry name" value="GLYCOSYLTRANSFERASE 2-LIKE DOMAIN-CONTAINING PROTEIN"/>
    <property type="match status" value="1"/>
</dbReference>
<keyword evidence="3" id="KW-0808">Transferase</keyword>
<feature type="compositionally biased region" description="Low complexity" evidence="1">
    <location>
        <begin position="18"/>
        <end position="31"/>
    </location>
</feature>
<dbReference type="InterPro" id="IPR050834">
    <property type="entry name" value="Glycosyltransf_2"/>
</dbReference>
<name>A0ABV3M7Y7_9ACTN</name>
<dbReference type="CDD" id="cd00761">
    <property type="entry name" value="Glyco_tranf_GTA_type"/>
    <property type="match status" value="1"/>
</dbReference>
<sequence length="574" mass="62043">MDRIPPHPTALNTPAPNPSAETAPGTEAAPVPEAAPVSVVVIGYDDAAHVADAVRSALAQGPVVREVIAVDDCSTDGSDAVLAELAERDARVRVIRRASNSGGCGTPRNDGIDAASAPYVMFLDSDDVLPPGAAAALLAAAERHGAQVASGLCVRRELPSGREVPWQPELYAKARLVARPELRTRLVHDTLCVNKLYRTDFLREHGIRFPEGRFVYEDFVFTARVLAAGPRIALVPDTVYVWHVRRAAAKLSISLDRSGIANWRARMEAHRQSVEILRDASGPGGKRLARAARAKFIDHGLRMYARELTARGEEYRREWWALTRAYLETFDAADLDAAPAPGRVIARVVLASEQPRDLTRLKQVAARPARLAPPYPRAADGTPVWADDLPQVTLEHLLVRPMRLLPLAVEGELRPRAGGSRLTLRLRELYGRVAAAGPATVDVELVDRHSGRPGLRRTAAFRTERPGETWTAEVLLDLGALAGGVWDLRLRLRFDDGTAREATAHAVAGPGLLRRTVVANGWRGVLLVQPYATQAGNLSVRLAPGVRGVAGVAKRRLTRLARSLQGSLGGASGR</sequence>
<dbReference type="Proteomes" id="UP001553843">
    <property type="component" value="Unassembled WGS sequence"/>
</dbReference>
<evidence type="ECO:0000256" key="1">
    <source>
        <dbReference type="SAM" id="MobiDB-lite"/>
    </source>
</evidence>
<dbReference type="SUPFAM" id="SSF53448">
    <property type="entry name" value="Nucleotide-diphospho-sugar transferases"/>
    <property type="match status" value="1"/>
</dbReference>
<dbReference type="PANTHER" id="PTHR43685">
    <property type="entry name" value="GLYCOSYLTRANSFERASE"/>
    <property type="match status" value="1"/>
</dbReference>
<feature type="region of interest" description="Disordered" evidence="1">
    <location>
        <begin position="1"/>
        <end position="31"/>
    </location>
</feature>
<evidence type="ECO:0000313" key="4">
    <source>
        <dbReference type="Proteomes" id="UP001553843"/>
    </source>
</evidence>
<protein>
    <submittedName>
        <fullName evidence="3">Glycosyltransferase family 2 protein</fullName>
        <ecNumber evidence="3">2.4.-.-</ecNumber>
    </submittedName>
</protein>
<reference evidence="3 4" key="1">
    <citation type="submission" date="2024-06" db="EMBL/GenBank/DDBJ databases">
        <title>The Natural Products Discovery Center: Release of the First 8490 Sequenced Strains for Exploring Actinobacteria Biosynthetic Diversity.</title>
        <authorList>
            <person name="Kalkreuter E."/>
            <person name="Kautsar S.A."/>
            <person name="Yang D."/>
            <person name="Bader C.D."/>
            <person name="Teijaro C.N."/>
            <person name="Fluegel L."/>
            <person name="Davis C.M."/>
            <person name="Simpson J.R."/>
            <person name="Lauterbach L."/>
            <person name="Steele A.D."/>
            <person name="Gui C."/>
            <person name="Meng S."/>
            <person name="Li G."/>
            <person name="Viehrig K."/>
            <person name="Ye F."/>
            <person name="Su P."/>
            <person name="Kiefer A.F."/>
            <person name="Nichols A."/>
            <person name="Cepeda A.J."/>
            <person name="Yan W."/>
            <person name="Fan B."/>
            <person name="Jiang Y."/>
            <person name="Adhikari A."/>
            <person name="Zheng C.-J."/>
            <person name="Schuster L."/>
            <person name="Cowan T.M."/>
            <person name="Smanski M.J."/>
            <person name="Chevrette M.G."/>
            <person name="De Carvalho L.P.S."/>
            <person name="Shen B."/>
        </authorList>
    </citation>
    <scope>NUCLEOTIDE SEQUENCE [LARGE SCALE GENOMIC DNA]</scope>
    <source>
        <strain evidence="3 4">NPDC047833</strain>
    </source>
</reference>
<dbReference type="Gene3D" id="3.90.550.10">
    <property type="entry name" value="Spore Coat Polysaccharide Biosynthesis Protein SpsA, Chain A"/>
    <property type="match status" value="1"/>
</dbReference>
<keyword evidence="4" id="KW-1185">Reference proteome</keyword>
<gene>
    <name evidence="3" type="ORF">AB0887_36050</name>
</gene>
<evidence type="ECO:0000313" key="3">
    <source>
        <dbReference type="EMBL" id="MEW2367339.1"/>
    </source>
</evidence>
<organism evidence="3 4">
    <name type="scientific">Streptomyces huasconensis</name>
    <dbReference type="NCBI Taxonomy" id="1854574"/>
    <lineage>
        <taxon>Bacteria</taxon>
        <taxon>Bacillati</taxon>
        <taxon>Actinomycetota</taxon>
        <taxon>Actinomycetes</taxon>
        <taxon>Kitasatosporales</taxon>
        <taxon>Streptomycetaceae</taxon>
        <taxon>Streptomyces</taxon>
    </lineage>
</organism>
<dbReference type="EC" id="2.4.-.-" evidence="3"/>
<feature type="domain" description="Glycosyltransferase 2-like" evidence="2">
    <location>
        <begin position="38"/>
        <end position="205"/>
    </location>
</feature>
<dbReference type="EMBL" id="JBEYRS010000024">
    <property type="protein sequence ID" value="MEW2367339.1"/>
    <property type="molecule type" value="Genomic_DNA"/>
</dbReference>
<evidence type="ECO:0000259" key="2">
    <source>
        <dbReference type="Pfam" id="PF00535"/>
    </source>
</evidence>
<dbReference type="RefSeq" id="WP_359782248.1">
    <property type="nucleotide sequence ID" value="NZ_JBEYRR010000011.1"/>
</dbReference>
<proteinExistence type="predicted"/>
<dbReference type="InterPro" id="IPR029044">
    <property type="entry name" value="Nucleotide-diphossugar_trans"/>
</dbReference>
<keyword evidence="3" id="KW-0328">Glycosyltransferase</keyword>
<accession>A0ABV3M7Y7</accession>
<dbReference type="GO" id="GO:0016757">
    <property type="term" value="F:glycosyltransferase activity"/>
    <property type="evidence" value="ECO:0007669"/>
    <property type="project" value="UniProtKB-KW"/>
</dbReference>
<comment type="caution">
    <text evidence="3">The sequence shown here is derived from an EMBL/GenBank/DDBJ whole genome shotgun (WGS) entry which is preliminary data.</text>
</comment>
<dbReference type="InterPro" id="IPR001173">
    <property type="entry name" value="Glyco_trans_2-like"/>
</dbReference>
<dbReference type="Pfam" id="PF00535">
    <property type="entry name" value="Glycos_transf_2"/>
    <property type="match status" value="1"/>
</dbReference>